<proteinExistence type="predicted"/>
<protein>
    <submittedName>
        <fullName evidence="1">Uncharacterized protein</fullName>
    </submittedName>
</protein>
<evidence type="ECO:0000313" key="2">
    <source>
        <dbReference type="Proteomes" id="UP000501690"/>
    </source>
</evidence>
<evidence type="ECO:0000313" key="1">
    <source>
        <dbReference type="EMBL" id="QCD78071.1"/>
    </source>
</evidence>
<gene>
    <name evidence="1" type="ORF">DEO72_LG1g1700</name>
</gene>
<keyword evidence="2" id="KW-1185">Reference proteome</keyword>
<name>A0A4D6KU75_VIGUN</name>
<reference evidence="1 2" key="1">
    <citation type="submission" date="2019-04" db="EMBL/GenBank/DDBJ databases">
        <title>An improved genome assembly and genetic linkage map for asparagus bean, Vigna unguiculata ssp. sesquipedialis.</title>
        <authorList>
            <person name="Xia Q."/>
            <person name="Zhang R."/>
            <person name="Dong Y."/>
        </authorList>
    </citation>
    <scope>NUCLEOTIDE SEQUENCE [LARGE SCALE GENOMIC DNA]</scope>
    <source>
        <tissue evidence="1">Leaf</tissue>
    </source>
</reference>
<dbReference type="EMBL" id="CP039345">
    <property type="protein sequence ID" value="QCD78071.1"/>
    <property type="molecule type" value="Genomic_DNA"/>
</dbReference>
<organism evidence="1 2">
    <name type="scientific">Vigna unguiculata</name>
    <name type="common">Cowpea</name>
    <dbReference type="NCBI Taxonomy" id="3917"/>
    <lineage>
        <taxon>Eukaryota</taxon>
        <taxon>Viridiplantae</taxon>
        <taxon>Streptophyta</taxon>
        <taxon>Embryophyta</taxon>
        <taxon>Tracheophyta</taxon>
        <taxon>Spermatophyta</taxon>
        <taxon>Magnoliopsida</taxon>
        <taxon>eudicotyledons</taxon>
        <taxon>Gunneridae</taxon>
        <taxon>Pentapetalae</taxon>
        <taxon>rosids</taxon>
        <taxon>fabids</taxon>
        <taxon>Fabales</taxon>
        <taxon>Fabaceae</taxon>
        <taxon>Papilionoideae</taxon>
        <taxon>50 kb inversion clade</taxon>
        <taxon>NPAAA clade</taxon>
        <taxon>indigoferoid/millettioid clade</taxon>
        <taxon>Phaseoleae</taxon>
        <taxon>Vigna</taxon>
    </lineage>
</organism>
<dbReference type="Proteomes" id="UP000501690">
    <property type="component" value="Linkage Group LG1"/>
</dbReference>
<dbReference type="AlphaFoldDB" id="A0A4D6KU75"/>
<accession>A0A4D6KU75</accession>
<sequence length="71" mass="7924">MELFEWQRRNDTIAASAYQSCIRVALCSLTVGNGVSLSHALEILQIELAILADFLSLLQLLFVLRYLQGIA</sequence>